<gene>
    <name evidence="2" type="ORF">MNL13_00105</name>
</gene>
<dbReference type="GeneID" id="71201826"/>
<keyword evidence="1" id="KW-1133">Transmembrane helix</keyword>
<name>A0ABY3VXY7_9HYPH</name>
<feature type="transmembrane region" description="Helical" evidence="1">
    <location>
        <begin position="46"/>
        <end position="64"/>
    </location>
</feature>
<protein>
    <submittedName>
        <fullName evidence="2">Uncharacterized protein</fullName>
    </submittedName>
</protein>
<keyword evidence="1" id="KW-0812">Transmembrane</keyword>
<evidence type="ECO:0000313" key="2">
    <source>
        <dbReference type="EMBL" id="UNF29231.1"/>
    </source>
</evidence>
<organism evidence="2 3">
    <name type="scientific">Bartonella krasnovii</name>
    <dbReference type="NCBI Taxonomy" id="2267275"/>
    <lineage>
        <taxon>Bacteria</taxon>
        <taxon>Pseudomonadati</taxon>
        <taxon>Pseudomonadota</taxon>
        <taxon>Alphaproteobacteria</taxon>
        <taxon>Hyphomicrobiales</taxon>
        <taxon>Bartonellaceae</taxon>
        <taxon>Bartonella</taxon>
    </lineage>
</organism>
<reference evidence="2 3" key="1">
    <citation type="submission" date="2022-02" db="EMBL/GenBank/DDBJ databases">
        <title>Genomic structural plasticity of rodent-associated Bartonella in nature.</title>
        <authorList>
            <person name="Sousa K.C.M."/>
            <person name="Gutierrez R."/>
            <person name="Yahalomi D."/>
            <person name="Shalit T."/>
            <person name="Markus B."/>
            <person name="Nachum-Biala Y."/>
            <person name="Hawlena H."/>
            <person name="Marcos-Hadad E."/>
            <person name="Hazkani-Covo E."/>
            <person name="Neves H.R."/>
            <person name="Covo S."/>
            <person name="Harrus S."/>
        </authorList>
    </citation>
    <scope>NUCLEOTIDE SEQUENCE [LARGE SCALE GENOMIC DNA]</scope>
    <source>
        <strain evidence="2 3">B35_1_2</strain>
    </source>
</reference>
<keyword evidence="1" id="KW-0472">Membrane</keyword>
<keyword evidence="3" id="KW-1185">Reference proteome</keyword>
<sequence>MQRTLDGCHLKYALENYLVRERPHMYWKAIFYSLLQLQDKKGQASAALNLINLIAIGIAGFYLGNVLAHY</sequence>
<evidence type="ECO:0000256" key="1">
    <source>
        <dbReference type="SAM" id="Phobius"/>
    </source>
</evidence>
<dbReference type="Proteomes" id="UP000829580">
    <property type="component" value="Chromosome"/>
</dbReference>
<accession>A0ABY3VXY7</accession>
<proteinExistence type="predicted"/>
<dbReference type="RefSeq" id="WP_241436135.1">
    <property type="nucleotide sequence ID" value="NZ_CP031844.2"/>
</dbReference>
<dbReference type="EMBL" id="CP093033">
    <property type="protein sequence ID" value="UNF29231.1"/>
    <property type="molecule type" value="Genomic_DNA"/>
</dbReference>
<evidence type="ECO:0000313" key="3">
    <source>
        <dbReference type="Proteomes" id="UP000829580"/>
    </source>
</evidence>